<proteinExistence type="predicted"/>
<comment type="caution">
    <text evidence="2">The sequence shown here is derived from an EMBL/GenBank/DDBJ whole genome shotgun (WGS) entry which is preliminary data.</text>
</comment>
<reference evidence="2" key="1">
    <citation type="journal article" date="2019" name="Sci. Rep.">
        <title>Draft genome of Tanacetum cinerariifolium, the natural source of mosquito coil.</title>
        <authorList>
            <person name="Yamashiro T."/>
            <person name="Shiraishi A."/>
            <person name="Satake H."/>
            <person name="Nakayama K."/>
        </authorList>
    </citation>
    <scope>NUCLEOTIDE SEQUENCE</scope>
</reference>
<feature type="region of interest" description="Disordered" evidence="1">
    <location>
        <begin position="16"/>
        <end position="90"/>
    </location>
</feature>
<dbReference type="EMBL" id="BKCJ011793177">
    <property type="protein sequence ID" value="GFD53349.1"/>
    <property type="molecule type" value="Genomic_DNA"/>
</dbReference>
<gene>
    <name evidence="2" type="ORF">Tci_925318</name>
</gene>
<protein>
    <submittedName>
        <fullName evidence="2">Uncharacterized protein</fullName>
    </submittedName>
</protein>
<organism evidence="2">
    <name type="scientific">Tanacetum cinerariifolium</name>
    <name type="common">Dalmatian daisy</name>
    <name type="synonym">Chrysanthemum cinerariifolium</name>
    <dbReference type="NCBI Taxonomy" id="118510"/>
    <lineage>
        <taxon>Eukaryota</taxon>
        <taxon>Viridiplantae</taxon>
        <taxon>Streptophyta</taxon>
        <taxon>Embryophyta</taxon>
        <taxon>Tracheophyta</taxon>
        <taxon>Spermatophyta</taxon>
        <taxon>Magnoliopsida</taxon>
        <taxon>eudicotyledons</taxon>
        <taxon>Gunneridae</taxon>
        <taxon>Pentapetalae</taxon>
        <taxon>asterids</taxon>
        <taxon>campanulids</taxon>
        <taxon>Asterales</taxon>
        <taxon>Asteraceae</taxon>
        <taxon>Asteroideae</taxon>
        <taxon>Anthemideae</taxon>
        <taxon>Anthemidinae</taxon>
        <taxon>Tanacetum</taxon>
    </lineage>
</organism>
<name>A0A699X1I0_TANCI</name>
<evidence type="ECO:0000313" key="2">
    <source>
        <dbReference type="EMBL" id="GFD53349.1"/>
    </source>
</evidence>
<accession>A0A699X1I0</accession>
<dbReference type="AlphaFoldDB" id="A0A699X1I0"/>
<sequence length="90" mass="9675">IGVPLVLSGHAIGAAVRGSQGNGHHGHRPGWTGRLAHPQKARPGLAHVQRCGNQPHRRLQRPAVPCPPAKAVRRDDTQSKPGRLHQSHLL</sequence>
<feature type="non-terminal residue" evidence="2">
    <location>
        <position position="1"/>
    </location>
</feature>
<evidence type="ECO:0000256" key="1">
    <source>
        <dbReference type="SAM" id="MobiDB-lite"/>
    </source>
</evidence>